<name>A0A8H3DFM1_9AGAM</name>
<protein>
    <recommendedName>
        <fullName evidence="3">F-box domain-containing protein</fullName>
    </recommendedName>
</protein>
<gene>
    <name evidence="1" type="ORF">RDB_LOCUS169542</name>
</gene>
<reference evidence="1" key="1">
    <citation type="submission" date="2021-01" db="EMBL/GenBank/DDBJ databases">
        <authorList>
            <person name="Kaushik A."/>
        </authorList>
    </citation>
    <scope>NUCLEOTIDE SEQUENCE</scope>
    <source>
        <strain evidence="1">AG2-2IIIB</strain>
    </source>
</reference>
<comment type="caution">
    <text evidence="1">The sequence shown here is derived from an EMBL/GenBank/DDBJ whole genome shotgun (WGS) entry which is preliminary data.</text>
</comment>
<evidence type="ECO:0008006" key="3">
    <source>
        <dbReference type="Google" id="ProtNLM"/>
    </source>
</evidence>
<dbReference type="AlphaFoldDB" id="A0A8H3DFM1"/>
<evidence type="ECO:0000313" key="2">
    <source>
        <dbReference type="Proteomes" id="UP000663843"/>
    </source>
</evidence>
<organism evidence="1 2">
    <name type="scientific">Rhizoctonia solani</name>
    <dbReference type="NCBI Taxonomy" id="456999"/>
    <lineage>
        <taxon>Eukaryota</taxon>
        <taxon>Fungi</taxon>
        <taxon>Dikarya</taxon>
        <taxon>Basidiomycota</taxon>
        <taxon>Agaricomycotina</taxon>
        <taxon>Agaricomycetes</taxon>
        <taxon>Cantharellales</taxon>
        <taxon>Ceratobasidiaceae</taxon>
        <taxon>Rhizoctonia</taxon>
    </lineage>
</organism>
<accession>A0A8H3DFM1</accession>
<sequence>MLSSEVMSHIFWLSGGEPCPACTEYRPETPYPYPNVLLQVCSRWRQIALASPNLWSHIGLNFSTDSPARSHNLVKRAHLFVMRSKEAPLELHISTEFGEAIEGLAGLCGSVAPRLRSLELETRDDLKQVFSHGQLWLAALISGFTPGTPTRLNWKSRGGNATFLTVVDSVDTGHPRIRIPVVEEQLEDYLASVTCLQLENVYPFWTSRAYHGLVELSLDGGRNTSIQIKCLELEGIMKASPGLQILRFGLDVVLEEEHSGYPQVELNDLKSLWLTSGSSQRAVFNMLHLGRNPLELTIDATKPTYSALVSSSWVDFYDFAARSNITLLRIQCVKIAEFSHDTNFDPLQLLHHLPQLEVLVLDSLRFGQLQPSMGHFLGRGAMRLLPAPVAHDPSPFNNRLQLLRLKNCVAVWTDLRRTLEMRLAEKVEFNGSYVLAHDSEEAEVQARLRRNGLFVELNESKPQSK</sequence>
<dbReference type="EMBL" id="CAJMWT010007271">
    <property type="protein sequence ID" value="CAE6524254.1"/>
    <property type="molecule type" value="Genomic_DNA"/>
</dbReference>
<evidence type="ECO:0000313" key="1">
    <source>
        <dbReference type="EMBL" id="CAE6524254.1"/>
    </source>
</evidence>
<dbReference type="Proteomes" id="UP000663843">
    <property type="component" value="Unassembled WGS sequence"/>
</dbReference>
<proteinExistence type="predicted"/>